<dbReference type="EMBL" id="GBXM01049476">
    <property type="protein sequence ID" value="JAH59101.1"/>
    <property type="molecule type" value="Transcribed_RNA"/>
</dbReference>
<evidence type="ECO:0000313" key="2">
    <source>
        <dbReference type="EMBL" id="JAH59101.1"/>
    </source>
</evidence>
<accession>A0A0E9TZX8</accession>
<keyword evidence="1" id="KW-0812">Transmembrane</keyword>
<organism evidence="2">
    <name type="scientific">Anguilla anguilla</name>
    <name type="common">European freshwater eel</name>
    <name type="synonym">Muraena anguilla</name>
    <dbReference type="NCBI Taxonomy" id="7936"/>
    <lineage>
        <taxon>Eukaryota</taxon>
        <taxon>Metazoa</taxon>
        <taxon>Chordata</taxon>
        <taxon>Craniata</taxon>
        <taxon>Vertebrata</taxon>
        <taxon>Euteleostomi</taxon>
        <taxon>Actinopterygii</taxon>
        <taxon>Neopterygii</taxon>
        <taxon>Teleostei</taxon>
        <taxon>Anguilliformes</taxon>
        <taxon>Anguillidae</taxon>
        <taxon>Anguilla</taxon>
    </lineage>
</organism>
<evidence type="ECO:0000256" key="1">
    <source>
        <dbReference type="SAM" id="Phobius"/>
    </source>
</evidence>
<keyword evidence="1" id="KW-0472">Membrane</keyword>
<feature type="transmembrane region" description="Helical" evidence="1">
    <location>
        <begin position="15"/>
        <end position="35"/>
    </location>
</feature>
<proteinExistence type="predicted"/>
<reference evidence="2" key="2">
    <citation type="journal article" date="2015" name="Fish Shellfish Immunol.">
        <title>Early steps in the European eel (Anguilla anguilla)-Vibrio vulnificus interaction in the gills: Role of the RtxA13 toxin.</title>
        <authorList>
            <person name="Callol A."/>
            <person name="Pajuelo D."/>
            <person name="Ebbesson L."/>
            <person name="Teles M."/>
            <person name="MacKenzie S."/>
            <person name="Amaro C."/>
        </authorList>
    </citation>
    <scope>NUCLEOTIDE SEQUENCE</scope>
</reference>
<dbReference type="AlphaFoldDB" id="A0A0E9TZX8"/>
<keyword evidence="1" id="KW-1133">Transmembrane helix</keyword>
<name>A0A0E9TZX8_ANGAN</name>
<sequence length="69" mass="7857">MYVSLYASSFVNVSVYLSVSLYASSFVDVSVYLSVSLHAMEWHRPSVFFSTQKKHPDRFCVQLGQFVAL</sequence>
<reference evidence="2" key="1">
    <citation type="submission" date="2014-11" db="EMBL/GenBank/DDBJ databases">
        <authorList>
            <person name="Amaro Gonzalez C."/>
        </authorList>
    </citation>
    <scope>NUCLEOTIDE SEQUENCE</scope>
</reference>
<protein>
    <submittedName>
        <fullName evidence="2">Uncharacterized protein</fullName>
    </submittedName>
</protein>